<gene>
    <name evidence="4" type="ORF">RB602_11575</name>
</gene>
<dbReference type="InterPro" id="IPR042098">
    <property type="entry name" value="TauD-like_sf"/>
</dbReference>
<organism evidence="4 5">
    <name type="scientific">Alterisphingorhabdus coralli</name>
    <dbReference type="NCBI Taxonomy" id="3071408"/>
    <lineage>
        <taxon>Bacteria</taxon>
        <taxon>Pseudomonadati</taxon>
        <taxon>Pseudomonadota</taxon>
        <taxon>Alphaproteobacteria</taxon>
        <taxon>Sphingomonadales</taxon>
        <taxon>Sphingomonadaceae</taxon>
        <taxon>Alterisphingorhabdus (ex Yan et al. 2024)</taxon>
    </lineage>
</organism>
<evidence type="ECO:0000313" key="5">
    <source>
        <dbReference type="Proteomes" id="UP001302429"/>
    </source>
</evidence>
<dbReference type="RefSeq" id="WP_317080737.1">
    <property type="nucleotide sequence ID" value="NZ_CP136594.1"/>
</dbReference>
<dbReference type="EMBL" id="CP136594">
    <property type="protein sequence ID" value="WOE74483.1"/>
    <property type="molecule type" value="Genomic_DNA"/>
</dbReference>
<dbReference type="InterPro" id="IPR003819">
    <property type="entry name" value="TauD/TfdA-like"/>
</dbReference>
<dbReference type="PANTHER" id="PTHR10696:SF21">
    <property type="entry name" value="TAUD_TFDA-LIKE DOMAIN-CONTAINING PROTEIN"/>
    <property type="match status" value="1"/>
</dbReference>
<dbReference type="Pfam" id="PF02668">
    <property type="entry name" value="TauD"/>
    <property type="match status" value="1"/>
</dbReference>
<keyword evidence="2" id="KW-0560">Oxidoreductase</keyword>
<evidence type="ECO:0000259" key="3">
    <source>
        <dbReference type="Pfam" id="PF02668"/>
    </source>
</evidence>
<accession>A0AA97F745</accession>
<reference evidence="4 5" key="1">
    <citation type="submission" date="2023-10" db="EMBL/GenBank/DDBJ databases">
        <title>Complete genome sequence of a Sphingomonadaceae bacterium.</title>
        <authorList>
            <person name="Yan C."/>
        </authorList>
    </citation>
    <scope>NUCLEOTIDE SEQUENCE [LARGE SCALE GENOMIC DNA]</scope>
    <source>
        <strain evidence="4 5">SCSIO 66989</strain>
    </source>
</reference>
<proteinExistence type="predicted"/>
<comment type="cofactor">
    <cofactor evidence="1">
        <name>Fe(2+)</name>
        <dbReference type="ChEBI" id="CHEBI:29033"/>
    </cofactor>
</comment>
<dbReference type="PANTHER" id="PTHR10696">
    <property type="entry name" value="GAMMA-BUTYROBETAINE HYDROXYLASE-RELATED"/>
    <property type="match status" value="1"/>
</dbReference>
<protein>
    <submittedName>
        <fullName evidence="4">TauD/TfdA family dioxygenase</fullName>
    </submittedName>
</protein>
<dbReference type="Proteomes" id="UP001302429">
    <property type="component" value="Chromosome"/>
</dbReference>
<dbReference type="GO" id="GO:0016706">
    <property type="term" value="F:2-oxoglutarate-dependent dioxygenase activity"/>
    <property type="evidence" value="ECO:0007669"/>
    <property type="project" value="UniProtKB-ARBA"/>
</dbReference>
<dbReference type="Gene3D" id="3.60.130.10">
    <property type="entry name" value="Clavaminate synthase-like"/>
    <property type="match status" value="1"/>
</dbReference>
<sequence>MENFPAVITADDVAATDHSPQELWQAIGEGVEEQLARSGAVLLRGFDLADAQDFDALIEATRWPSFTYAESLSNAVRVNVTERVFTANEAPPDVAIHLHHEMAQTPIYPSRLLFFCEFAPGEGGATPICRSDLLHAKIAAELPEFAEKCQRLGLRYTNIMPGSDDAASGQGRSWASTLSVTTRAEAEAKLKVLGYEWGWGDDREGEEPSLRVTTSAMPAVRVLEDGTISFFNQLIAAWIGWADTPEGEPDKVTFGDGSAIDADDMAHVIALSEEVTADCAWQQGDVAILDNYRVMHGRRPFRGKRRVLASLIGAA</sequence>
<feature type="domain" description="TauD/TfdA-like" evidence="3">
    <location>
        <begin position="23"/>
        <end position="308"/>
    </location>
</feature>
<evidence type="ECO:0000313" key="4">
    <source>
        <dbReference type="EMBL" id="WOE74483.1"/>
    </source>
</evidence>
<name>A0AA97F745_9SPHN</name>
<dbReference type="SUPFAM" id="SSF51197">
    <property type="entry name" value="Clavaminate synthase-like"/>
    <property type="match status" value="1"/>
</dbReference>
<dbReference type="KEGG" id="acoa:RB602_11575"/>
<keyword evidence="5" id="KW-1185">Reference proteome</keyword>
<dbReference type="InterPro" id="IPR050411">
    <property type="entry name" value="AlphaKG_dependent_hydroxylases"/>
</dbReference>
<evidence type="ECO:0000256" key="1">
    <source>
        <dbReference type="ARBA" id="ARBA00001954"/>
    </source>
</evidence>
<dbReference type="AlphaFoldDB" id="A0AA97F745"/>
<evidence type="ECO:0000256" key="2">
    <source>
        <dbReference type="ARBA" id="ARBA00023002"/>
    </source>
</evidence>
<keyword evidence="4" id="KW-0223">Dioxygenase</keyword>